<dbReference type="EMBL" id="JACIBY010000012">
    <property type="protein sequence ID" value="MBB3840749.1"/>
    <property type="molecule type" value="Genomic_DNA"/>
</dbReference>
<keyword evidence="2" id="KW-1185">Reference proteome</keyword>
<protein>
    <submittedName>
        <fullName evidence="1">RNA 3'-terminal phosphate cyclase</fullName>
    </submittedName>
</protein>
<proteinExistence type="predicted"/>
<sequence length="62" mass="7128">MTKKPLSIGFGLFLWGDFTTKIRGKHGENAEKVGRKAETTGKRKNQKIGLILIHYFSSRFWC</sequence>
<dbReference type="AlphaFoldDB" id="A0A7W6ESI3"/>
<evidence type="ECO:0000313" key="1">
    <source>
        <dbReference type="EMBL" id="MBB3840749.1"/>
    </source>
</evidence>
<reference evidence="1 2" key="1">
    <citation type="submission" date="2020-08" db="EMBL/GenBank/DDBJ databases">
        <title>Genomic Encyclopedia of Type Strains, Phase IV (KMG-IV): sequencing the most valuable type-strain genomes for metagenomic binning, comparative biology and taxonomic classification.</title>
        <authorList>
            <person name="Goeker M."/>
        </authorList>
    </citation>
    <scope>NUCLEOTIDE SEQUENCE [LARGE SCALE GENOMIC DNA]</scope>
    <source>
        <strain evidence="1 2">DSM 17976</strain>
    </source>
</reference>
<dbReference type="Proteomes" id="UP000541352">
    <property type="component" value="Unassembled WGS sequence"/>
</dbReference>
<name>A0A7W6ESI3_9BACT</name>
<comment type="caution">
    <text evidence="1">The sequence shown here is derived from an EMBL/GenBank/DDBJ whole genome shotgun (WGS) entry which is preliminary data.</text>
</comment>
<evidence type="ECO:0000313" key="2">
    <source>
        <dbReference type="Proteomes" id="UP000541352"/>
    </source>
</evidence>
<organism evidence="1 2">
    <name type="scientific">Runella defluvii</name>
    <dbReference type="NCBI Taxonomy" id="370973"/>
    <lineage>
        <taxon>Bacteria</taxon>
        <taxon>Pseudomonadati</taxon>
        <taxon>Bacteroidota</taxon>
        <taxon>Cytophagia</taxon>
        <taxon>Cytophagales</taxon>
        <taxon>Spirosomataceae</taxon>
        <taxon>Runella</taxon>
    </lineage>
</organism>
<accession>A0A7W6ESI3</accession>
<gene>
    <name evidence="1" type="ORF">FHS57_004769</name>
</gene>